<dbReference type="EMBL" id="JAEHOE010000043">
    <property type="protein sequence ID" value="KAG2492719.1"/>
    <property type="molecule type" value="Genomic_DNA"/>
</dbReference>
<comment type="similarity">
    <text evidence="1">Belongs to the methyltransferase superfamily.</text>
</comment>
<dbReference type="PANTHER" id="PTHR12176">
    <property type="entry name" value="SAM-DEPENDENT METHYLTRANSFERASE SUPERFAMILY PROTEIN"/>
    <property type="match status" value="1"/>
</dbReference>
<dbReference type="AlphaFoldDB" id="A0A835XZS1"/>
<name>A0A835XZS1_9CHLO</name>
<dbReference type="InterPro" id="IPR029063">
    <property type="entry name" value="SAM-dependent_MTases_sf"/>
</dbReference>
<evidence type="ECO:0000313" key="6">
    <source>
        <dbReference type="Proteomes" id="UP000612055"/>
    </source>
</evidence>
<dbReference type="InterPro" id="IPR051419">
    <property type="entry name" value="Lys/N-term_MeTrsfase_sf"/>
</dbReference>
<keyword evidence="3" id="KW-0808">Transferase</keyword>
<feature type="region of interest" description="Disordered" evidence="4">
    <location>
        <begin position="210"/>
        <end position="251"/>
    </location>
</feature>
<evidence type="ECO:0000256" key="1">
    <source>
        <dbReference type="ARBA" id="ARBA00008361"/>
    </source>
</evidence>
<dbReference type="Gene3D" id="3.40.50.150">
    <property type="entry name" value="Vaccinia Virus protein VP39"/>
    <property type="match status" value="1"/>
</dbReference>
<sequence length="269" mass="29129">MAGFNEKGQWDGHYEQNAEHIDWLCSYETLRKLVRDHLWNWPPPIPAILLLGTGLSTFAEDLYDSGFRLITVIDFAEEPARVHLQRTERPPRHGIKVFQRDVSDPEWPDVDELGLQYGMVVDKGLIDCLLTSPKGMAAASAAITNVWSRMTTPGVWLSVSHSPPRDRRDLYCLTAAAAEGSSSVYWHQLKVRRVRLPPLEYAAAFTAPGEETVEELAEEGDEGAAGGSPGEAGPGGGRGGGGASAGDGGDGLGVSGFADDVAYIYEMTK</sequence>
<keyword evidence="6" id="KW-1185">Reference proteome</keyword>
<dbReference type="PANTHER" id="PTHR12176:SF80">
    <property type="entry name" value="EEF1A LYSINE METHYLTRANSFERASE 4"/>
    <property type="match status" value="1"/>
</dbReference>
<accession>A0A835XZS1</accession>
<evidence type="ECO:0000256" key="4">
    <source>
        <dbReference type="SAM" id="MobiDB-lite"/>
    </source>
</evidence>
<keyword evidence="2" id="KW-0489">Methyltransferase</keyword>
<feature type="compositionally biased region" description="Gly residues" evidence="4">
    <location>
        <begin position="223"/>
        <end position="251"/>
    </location>
</feature>
<reference evidence="5" key="1">
    <citation type="journal article" date="2020" name="bioRxiv">
        <title>Comparative genomics of Chlamydomonas.</title>
        <authorList>
            <person name="Craig R.J."/>
            <person name="Hasan A.R."/>
            <person name="Ness R.W."/>
            <person name="Keightley P.D."/>
        </authorList>
    </citation>
    <scope>NUCLEOTIDE SEQUENCE</scope>
    <source>
        <strain evidence="5">CCAP 11/70</strain>
    </source>
</reference>
<dbReference type="OrthoDB" id="411785at2759"/>
<evidence type="ECO:0000256" key="2">
    <source>
        <dbReference type="ARBA" id="ARBA00022603"/>
    </source>
</evidence>
<dbReference type="GO" id="GO:0008168">
    <property type="term" value="F:methyltransferase activity"/>
    <property type="evidence" value="ECO:0007669"/>
    <property type="project" value="UniProtKB-KW"/>
</dbReference>
<feature type="compositionally biased region" description="Acidic residues" evidence="4">
    <location>
        <begin position="211"/>
        <end position="222"/>
    </location>
</feature>
<organism evidence="5 6">
    <name type="scientific">Edaphochlamys debaryana</name>
    <dbReference type="NCBI Taxonomy" id="47281"/>
    <lineage>
        <taxon>Eukaryota</taxon>
        <taxon>Viridiplantae</taxon>
        <taxon>Chlorophyta</taxon>
        <taxon>core chlorophytes</taxon>
        <taxon>Chlorophyceae</taxon>
        <taxon>CS clade</taxon>
        <taxon>Chlamydomonadales</taxon>
        <taxon>Chlamydomonadales incertae sedis</taxon>
        <taxon>Edaphochlamys</taxon>
    </lineage>
</organism>
<dbReference type="SUPFAM" id="SSF53335">
    <property type="entry name" value="S-adenosyl-L-methionine-dependent methyltransferases"/>
    <property type="match status" value="1"/>
</dbReference>
<evidence type="ECO:0000313" key="5">
    <source>
        <dbReference type="EMBL" id="KAG2492719.1"/>
    </source>
</evidence>
<proteinExistence type="inferred from homology"/>
<dbReference type="GO" id="GO:0032259">
    <property type="term" value="P:methylation"/>
    <property type="evidence" value="ECO:0007669"/>
    <property type="project" value="UniProtKB-KW"/>
</dbReference>
<comment type="caution">
    <text evidence="5">The sequence shown here is derived from an EMBL/GenBank/DDBJ whole genome shotgun (WGS) entry which is preliminary data.</text>
</comment>
<protein>
    <submittedName>
        <fullName evidence="5">Uncharacterized protein</fullName>
    </submittedName>
</protein>
<evidence type="ECO:0000256" key="3">
    <source>
        <dbReference type="ARBA" id="ARBA00022679"/>
    </source>
</evidence>
<dbReference type="Proteomes" id="UP000612055">
    <property type="component" value="Unassembled WGS sequence"/>
</dbReference>
<gene>
    <name evidence="5" type="ORF">HYH03_009132</name>
</gene>